<dbReference type="Gene3D" id="2.120.10.60">
    <property type="entry name" value="Tricorn protease N-terminal domain"/>
    <property type="match status" value="1"/>
</dbReference>
<dbReference type="Gene3D" id="2.30.42.10">
    <property type="match status" value="1"/>
</dbReference>
<dbReference type="InterPro" id="IPR029414">
    <property type="entry name" value="Tricorn_PDZ"/>
</dbReference>
<keyword evidence="4" id="KW-0645">Protease</keyword>
<dbReference type="InterPro" id="IPR012393">
    <property type="entry name" value="Tricorn_protease"/>
</dbReference>
<dbReference type="RefSeq" id="XP_002509177.1">
    <property type="nucleotide sequence ID" value="XM_002509131.1"/>
</dbReference>
<dbReference type="InterPro" id="IPR015943">
    <property type="entry name" value="WD40/YVTN_repeat-like_dom_sf"/>
</dbReference>
<dbReference type="Pfam" id="PF03572">
    <property type="entry name" value="Peptidase_S41"/>
    <property type="match status" value="1"/>
</dbReference>
<dbReference type="AlphaFoldDB" id="C1FII8"/>
<proteinExistence type="inferred from homology"/>
<keyword evidence="3" id="KW-0963">Cytoplasm</keyword>
<dbReference type="Pfam" id="PF14685">
    <property type="entry name" value="PDZ_Tricorn"/>
    <property type="match status" value="1"/>
</dbReference>
<dbReference type="SUPFAM" id="SSF52096">
    <property type="entry name" value="ClpP/crotonase"/>
    <property type="match status" value="1"/>
</dbReference>
<dbReference type="Pfam" id="PF26550">
    <property type="entry name" value="Tricorn_2nd"/>
    <property type="match status" value="1"/>
</dbReference>
<dbReference type="PANTHER" id="PTHR43253:SF1">
    <property type="entry name" value="TRICORN PROTEASE HOMOLOG 2-RELATED"/>
    <property type="match status" value="1"/>
</dbReference>
<dbReference type="SUPFAM" id="SSF50156">
    <property type="entry name" value="PDZ domain-like"/>
    <property type="match status" value="1"/>
</dbReference>
<comment type="subcellular location">
    <subcellularLocation>
        <location evidence="1">Cytoplasm</location>
    </subcellularLocation>
</comment>
<dbReference type="SMART" id="SM00245">
    <property type="entry name" value="TSPc"/>
    <property type="match status" value="1"/>
</dbReference>
<dbReference type="InterPro" id="IPR028204">
    <property type="entry name" value="Tricorn_C1"/>
</dbReference>
<evidence type="ECO:0000256" key="1">
    <source>
        <dbReference type="ARBA" id="ARBA00004496"/>
    </source>
</evidence>
<evidence type="ECO:0000256" key="3">
    <source>
        <dbReference type="ARBA" id="ARBA00022490"/>
    </source>
</evidence>
<dbReference type="SUPFAM" id="SSF69304">
    <property type="entry name" value="Tricorn protease N-terminal domain"/>
    <property type="match status" value="1"/>
</dbReference>
<keyword evidence="6" id="KW-0720">Serine protease</keyword>
<dbReference type="GO" id="GO:0005737">
    <property type="term" value="C:cytoplasm"/>
    <property type="evidence" value="ECO:0007669"/>
    <property type="project" value="UniProtKB-SubCell"/>
</dbReference>
<evidence type="ECO:0000313" key="8">
    <source>
        <dbReference type="EMBL" id="ACO70435.1"/>
    </source>
</evidence>
<reference evidence="8 9" key="1">
    <citation type="journal article" date="2009" name="Science">
        <title>Green evolution and dynamic adaptations revealed by genomes of the marine picoeukaryotes Micromonas.</title>
        <authorList>
            <person name="Worden A.Z."/>
            <person name="Lee J.H."/>
            <person name="Mock T."/>
            <person name="Rouze P."/>
            <person name="Simmons M.P."/>
            <person name="Aerts A.L."/>
            <person name="Allen A.E."/>
            <person name="Cuvelier M.L."/>
            <person name="Derelle E."/>
            <person name="Everett M.V."/>
            <person name="Foulon E."/>
            <person name="Grimwood J."/>
            <person name="Gundlach H."/>
            <person name="Henrissat B."/>
            <person name="Napoli C."/>
            <person name="McDonald S.M."/>
            <person name="Parker M.S."/>
            <person name="Rombauts S."/>
            <person name="Salamov A."/>
            <person name="Von Dassow P."/>
            <person name="Badger J.H."/>
            <person name="Coutinho P.M."/>
            <person name="Demir E."/>
            <person name="Dubchak I."/>
            <person name="Gentemann C."/>
            <person name="Eikrem W."/>
            <person name="Gready J.E."/>
            <person name="John U."/>
            <person name="Lanier W."/>
            <person name="Lindquist E.A."/>
            <person name="Lucas S."/>
            <person name="Mayer K.F."/>
            <person name="Moreau H."/>
            <person name="Not F."/>
            <person name="Otillar R."/>
            <person name="Panaud O."/>
            <person name="Pangilinan J."/>
            <person name="Paulsen I."/>
            <person name="Piegu B."/>
            <person name="Poliakov A."/>
            <person name="Robbens S."/>
            <person name="Schmutz J."/>
            <person name="Toulza E."/>
            <person name="Wyss T."/>
            <person name="Zelensky A."/>
            <person name="Zhou K."/>
            <person name="Armbrust E.V."/>
            <person name="Bhattacharya D."/>
            <person name="Goodenough U.W."/>
            <person name="Van de Peer Y."/>
            <person name="Grigoriev I.V."/>
        </authorList>
    </citation>
    <scope>NUCLEOTIDE SEQUENCE [LARGE SCALE GENOMIC DNA]</scope>
    <source>
        <strain evidence="9">RCC299 / NOUM17</strain>
    </source>
</reference>
<evidence type="ECO:0000256" key="6">
    <source>
        <dbReference type="ARBA" id="ARBA00022825"/>
    </source>
</evidence>
<dbReference type="GeneID" id="8247804"/>
<dbReference type="InterPro" id="IPR005151">
    <property type="entry name" value="Tail-specific_protease"/>
</dbReference>
<gene>
    <name evidence="8" type="ORF">MICPUN_95643</name>
</gene>
<evidence type="ECO:0000256" key="5">
    <source>
        <dbReference type="ARBA" id="ARBA00022801"/>
    </source>
</evidence>
<dbReference type="PANTHER" id="PTHR43253">
    <property type="entry name" value="TRICORN PROTEASE HOMOLOG 2-RELATED"/>
    <property type="match status" value="1"/>
</dbReference>
<dbReference type="eggNOG" id="ENOG502RZ06">
    <property type="taxonomic scope" value="Eukaryota"/>
</dbReference>
<evidence type="ECO:0000256" key="4">
    <source>
        <dbReference type="ARBA" id="ARBA00022670"/>
    </source>
</evidence>
<dbReference type="CDD" id="cd07562">
    <property type="entry name" value="Peptidase_S41_TRI"/>
    <property type="match status" value="1"/>
</dbReference>
<dbReference type="InterPro" id="IPR029045">
    <property type="entry name" value="ClpP/crotonase-like_dom_sf"/>
</dbReference>
<dbReference type="KEGG" id="mis:MICPUN_95643"/>
<dbReference type="Pfam" id="PF14684">
    <property type="entry name" value="Tricorn_C1"/>
    <property type="match status" value="1"/>
</dbReference>
<name>C1FII8_MICCC</name>
<dbReference type="OMA" id="MTAVWWE"/>
<dbReference type="PIRSF" id="PIRSF036421">
    <property type="entry name" value="Tricorn_protease"/>
    <property type="match status" value="1"/>
</dbReference>
<dbReference type="InterPro" id="IPR036034">
    <property type="entry name" value="PDZ_sf"/>
</dbReference>
<comment type="similarity">
    <text evidence="2">Belongs to the peptidase S41B family.</text>
</comment>
<dbReference type="Gene3D" id="3.90.226.10">
    <property type="entry name" value="2-enoyl-CoA Hydratase, Chain A, domain 1"/>
    <property type="match status" value="1"/>
</dbReference>
<dbReference type="Gene3D" id="3.30.750.44">
    <property type="match status" value="1"/>
</dbReference>
<dbReference type="InParanoid" id="C1FII8"/>
<evidence type="ECO:0000256" key="2">
    <source>
        <dbReference type="ARBA" id="ARBA00008524"/>
    </source>
</evidence>
<protein>
    <recommendedName>
        <fullName evidence="7">Tail specific protease domain-containing protein</fullName>
    </recommendedName>
</protein>
<sequence length="1132" mass="123657">MGYFRYPHLRGDALVFVSEGNVWFTKKSGGAAARISASYSVEALPKLNEDGTLIAFLAESIDGYEVFTLPVAGGVAKRVSYGSAAVRLEGWTREGKILVVTSFFSPTGLAQLAEVDPDTSEMTVLPFARASGGTQDQDGCYVFYPLRQTSATKRYEGGEQSRLWRWCDGDDEATLLTPESWSKRGAWSPVTSPEFPDQIFFISDHSGVANAWVMNKDGSGKRQLTNSCDMDVMEITIDGKDGIARIGGGLHKFRLDAAELGNEKELEGAILVEAPHEISITLTSEFRAAAEQKIFAPLEELRELALSQDGFYAALVIRGQIFFTPLLEQLGTRIEQVTKHDGAVRYRHVQFVKSDSVSDNMKIIAMSDASGEYEYVLLERQKGGKKGAPWTETQLTKGGKIRGVMSYSDVSPEGTALVFDDTYGKISVLNLTSTAVNTAKPEAAGDYSWSPDGKWLAFSASDASEFSCVHVWNVETGETQRLTHPSYNAVEPKFSPDGFFLYYFSDQQIESEAGSPYGARGGEPSYLGTQQLMCLPLREGFKCPFFKGDELNVAGQLFDPAVGKQIATKIAMNNIEKRAVPVPFLEKKQYFGLHIIGQGNTFIMQMWDGIGFYLVAMDIITGTVLPIYPDPIGVYVSGDNSVVMIAVEQGLALFSSDAIATPGVAQDQLLASAVVWAPPETWTVTINPRAEWMQMYNDAMRNMRDAFYDPNMHGLDWEGITEMYRPLVYRVSTKSELRDVLQQAFGELSVLHVFVSIRSEAVTLPVGEPSACLGGNLRKTDRGLEVVRVFDTSGILGAPDSPLSAMAVDLRPGDVITRVDGEPLNATGALVSRSLLGKSGMQVLLEVDKVGGIQNVVVTPLSHWECSTLRAADALNARKNHVTSRSNGDISYIYLEDMEQMGEGSSNSFDDFAAQFYPAIRKAGLIIDVRRNSGGNIDTWILERLRRVAWMFNTERSGPGDTTMQYAFMGKVAVLVDEMTSSDAEIFAAGIQRLGLGKVIGMRSWGGAVGYSSNPELALVDGSGFTIPSFGPYAGDRWMIEQQGVVPDIVVENPPVASFNGHDAQLDAAIDHLLKEITEVKGDEVIPAKPKYPDWSFDREVCKSGGDGSKRSRDARALVMGTTKVDAEEVVA</sequence>
<dbReference type="EMBL" id="CP001577">
    <property type="protein sequence ID" value="ACO70435.1"/>
    <property type="molecule type" value="Genomic_DNA"/>
</dbReference>
<organism evidence="8 9">
    <name type="scientific">Micromonas commoda (strain RCC299 / NOUM17 / CCMP2709)</name>
    <name type="common">Picoplanktonic green alga</name>
    <dbReference type="NCBI Taxonomy" id="296587"/>
    <lineage>
        <taxon>Eukaryota</taxon>
        <taxon>Viridiplantae</taxon>
        <taxon>Chlorophyta</taxon>
        <taxon>Mamiellophyceae</taxon>
        <taxon>Mamiellales</taxon>
        <taxon>Mamiellaceae</taxon>
        <taxon>Micromonas</taxon>
    </lineage>
</organism>
<dbReference type="GO" id="GO:0008236">
    <property type="term" value="F:serine-type peptidase activity"/>
    <property type="evidence" value="ECO:0007669"/>
    <property type="project" value="UniProtKB-KW"/>
</dbReference>
<keyword evidence="5" id="KW-0378">Hydrolase</keyword>
<feature type="domain" description="Tail specific protease" evidence="7">
    <location>
        <begin position="862"/>
        <end position="1052"/>
    </location>
</feature>
<dbReference type="Pfam" id="PF26549">
    <property type="entry name" value="Tricorn_N"/>
    <property type="match status" value="1"/>
</dbReference>
<evidence type="ECO:0000313" key="9">
    <source>
        <dbReference type="Proteomes" id="UP000002009"/>
    </source>
</evidence>
<keyword evidence="9" id="KW-1185">Reference proteome</keyword>
<evidence type="ECO:0000259" key="7">
    <source>
        <dbReference type="SMART" id="SM00245"/>
    </source>
</evidence>
<dbReference type="GO" id="GO:0006508">
    <property type="term" value="P:proteolysis"/>
    <property type="evidence" value="ECO:0007669"/>
    <property type="project" value="UniProtKB-KW"/>
</dbReference>
<dbReference type="Gene3D" id="2.130.10.10">
    <property type="entry name" value="YVTN repeat-like/Quinoprotein amine dehydrogenase"/>
    <property type="match status" value="1"/>
</dbReference>
<dbReference type="SUPFAM" id="SSF82171">
    <property type="entry name" value="DPP6 N-terminal domain-like"/>
    <property type="match status" value="1"/>
</dbReference>
<accession>C1FII8</accession>
<dbReference type="Proteomes" id="UP000002009">
    <property type="component" value="Chromosome 12"/>
</dbReference>
<dbReference type="OrthoDB" id="43744at2759"/>